<dbReference type="PANTHER" id="PTHR43163:SF6">
    <property type="entry name" value="DIPEPTIDE TRANSPORT SYSTEM PERMEASE PROTEIN DPPB-RELATED"/>
    <property type="match status" value="1"/>
</dbReference>
<keyword evidence="8" id="KW-0732">Signal</keyword>
<keyword evidence="11" id="KW-1185">Reference proteome</keyword>
<feature type="transmembrane region" description="Helical" evidence="7">
    <location>
        <begin position="231"/>
        <end position="256"/>
    </location>
</feature>
<evidence type="ECO:0000313" key="11">
    <source>
        <dbReference type="Proteomes" id="UP000012062"/>
    </source>
</evidence>
<dbReference type="Gene3D" id="1.10.3720.10">
    <property type="entry name" value="MetI-like"/>
    <property type="match status" value="1"/>
</dbReference>
<dbReference type="Proteomes" id="UP000012062">
    <property type="component" value="Unassembled WGS sequence"/>
</dbReference>
<dbReference type="InterPro" id="IPR045621">
    <property type="entry name" value="BPD_transp_1_N"/>
</dbReference>
<evidence type="ECO:0000256" key="5">
    <source>
        <dbReference type="ARBA" id="ARBA00022989"/>
    </source>
</evidence>
<dbReference type="PROSITE" id="PS50928">
    <property type="entry name" value="ABC_TM1"/>
    <property type="match status" value="1"/>
</dbReference>
<evidence type="ECO:0000256" key="2">
    <source>
        <dbReference type="ARBA" id="ARBA00022448"/>
    </source>
</evidence>
<proteinExistence type="inferred from homology"/>
<keyword evidence="6 7" id="KW-0472">Membrane</keyword>
<dbReference type="SUPFAM" id="SSF161098">
    <property type="entry name" value="MetI-like"/>
    <property type="match status" value="1"/>
</dbReference>
<feature type="transmembrane region" description="Helical" evidence="7">
    <location>
        <begin position="173"/>
        <end position="195"/>
    </location>
</feature>
<dbReference type="AlphaFoldDB" id="M5EU64"/>
<dbReference type="STRING" id="1297569.MESS2_570002"/>
<dbReference type="PANTHER" id="PTHR43163">
    <property type="entry name" value="DIPEPTIDE TRANSPORT SYSTEM PERMEASE PROTEIN DPPB-RELATED"/>
    <property type="match status" value="1"/>
</dbReference>
<dbReference type="RefSeq" id="WP_008876330.1">
    <property type="nucleotide sequence ID" value="NZ_CAUM01000125.1"/>
</dbReference>
<comment type="caution">
    <text evidence="10">The sequence shown here is derived from an EMBL/GenBank/DDBJ whole genome shotgun (WGS) entry which is preliminary data.</text>
</comment>
<dbReference type="GO" id="GO:0071916">
    <property type="term" value="F:dipeptide transmembrane transporter activity"/>
    <property type="evidence" value="ECO:0007669"/>
    <property type="project" value="TreeGrafter"/>
</dbReference>
<dbReference type="eggNOG" id="COG0601">
    <property type="taxonomic scope" value="Bacteria"/>
</dbReference>
<feature type="domain" description="ABC transmembrane type-1" evidence="9">
    <location>
        <begin position="98"/>
        <end position="295"/>
    </location>
</feature>
<evidence type="ECO:0000256" key="1">
    <source>
        <dbReference type="ARBA" id="ARBA00004651"/>
    </source>
</evidence>
<feature type="signal peptide" evidence="8">
    <location>
        <begin position="1"/>
        <end position="29"/>
    </location>
</feature>
<comment type="subcellular location">
    <subcellularLocation>
        <location evidence="1 7">Cell membrane</location>
        <topology evidence="1 7">Multi-pass membrane protein</topology>
    </subcellularLocation>
</comment>
<keyword evidence="4 7" id="KW-0812">Transmembrane</keyword>
<evidence type="ECO:0000256" key="7">
    <source>
        <dbReference type="RuleBase" id="RU363032"/>
    </source>
</evidence>
<evidence type="ECO:0000259" key="9">
    <source>
        <dbReference type="PROSITE" id="PS50928"/>
    </source>
</evidence>
<evidence type="ECO:0000256" key="8">
    <source>
        <dbReference type="SAM" id="SignalP"/>
    </source>
</evidence>
<dbReference type="InterPro" id="IPR000515">
    <property type="entry name" value="MetI-like"/>
</dbReference>
<organism evidence="10 11">
    <name type="scientific">Mesorhizobium metallidurans STM 2683</name>
    <dbReference type="NCBI Taxonomy" id="1297569"/>
    <lineage>
        <taxon>Bacteria</taxon>
        <taxon>Pseudomonadati</taxon>
        <taxon>Pseudomonadota</taxon>
        <taxon>Alphaproteobacteria</taxon>
        <taxon>Hyphomicrobiales</taxon>
        <taxon>Phyllobacteriaceae</taxon>
        <taxon>Mesorhizobium</taxon>
    </lineage>
</organism>
<keyword evidence="2 7" id="KW-0813">Transport</keyword>
<dbReference type="GO" id="GO:0005886">
    <property type="term" value="C:plasma membrane"/>
    <property type="evidence" value="ECO:0007669"/>
    <property type="project" value="UniProtKB-SubCell"/>
</dbReference>
<dbReference type="InterPro" id="IPR035906">
    <property type="entry name" value="MetI-like_sf"/>
</dbReference>
<evidence type="ECO:0000313" key="10">
    <source>
        <dbReference type="EMBL" id="CCV07443.1"/>
    </source>
</evidence>
<dbReference type="Pfam" id="PF00528">
    <property type="entry name" value="BPD_transp_1"/>
    <property type="match status" value="1"/>
</dbReference>
<dbReference type="CDD" id="cd06261">
    <property type="entry name" value="TM_PBP2"/>
    <property type="match status" value="1"/>
</dbReference>
<reference evidence="10 11" key="1">
    <citation type="submission" date="2013-02" db="EMBL/GenBank/DDBJ databases">
        <authorList>
            <person name="Genoscope - CEA"/>
        </authorList>
    </citation>
    <scope>NUCLEOTIDE SEQUENCE [LARGE SCALE GENOMIC DNA]</scope>
    <source>
        <strain evidence="10 11">STM 2683</strain>
    </source>
</reference>
<comment type="similarity">
    <text evidence="7">Belongs to the binding-protein-dependent transport system permease family.</text>
</comment>
<gene>
    <name evidence="10" type="primary">yliC</name>
    <name evidence="10" type="ORF">MESS2_570002</name>
</gene>
<keyword evidence="3" id="KW-1003">Cell membrane</keyword>
<dbReference type="Pfam" id="PF19300">
    <property type="entry name" value="BPD_transp_1_N"/>
    <property type="match status" value="1"/>
</dbReference>
<protein>
    <submittedName>
        <fullName evidence="10">Putative peptide transporter permease subunit: membrane component of ABC superfamily</fullName>
    </submittedName>
</protein>
<dbReference type="EMBL" id="CAUM01000125">
    <property type="protein sequence ID" value="CCV07443.1"/>
    <property type="molecule type" value="Genomic_DNA"/>
</dbReference>
<accession>M5EU64</accession>
<name>M5EU64_9HYPH</name>
<evidence type="ECO:0000256" key="6">
    <source>
        <dbReference type="ARBA" id="ARBA00023136"/>
    </source>
</evidence>
<evidence type="ECO:0000256" key="4">
    <source>
        <dbReference type="ARBA" id="ARBA00022692"/>
    </source>
</evidence>
<sequence length="311" mass="33389">MFTYLRRRLRNSALLLLMASVLCFGLVVAAPGNVAQLIAELRFPGASKAMVDQVAQELGLNDPVPVRYWHWLQGVVQGDFGVAYITGEDVGEAIRNRIPTTMKLILGGSIVTIVLSAAMGLIGAAWPGRFPDHIVRVLALLGASTPVFFGGAVLILIFAVNLRWLPSFGDSSILSWILPSIAMAAPSAAVLSRVLRIGISEAMTRPYALTARAKGFPVLHIMLRDALPNAVPAYVSALGNMIGSMTIGAIIVEPLFALHGIGELFVSGVRTRDFMVMQACLLTFVLYVSLVNLVADLLMIAADPKLRRQVA</sequence>
<keyword evidence="5 7" id="KW-1133">Transmembrane helix</keyword>
<dbReference type="OrthoDB" id="7834831at2"/>
<feature type="transmembrane region" description="Helical" evidence="7">
    <location>
        <begin position="104"/>
        <end position="126"/>
    </location>
</feature>
<evidence type="ECO:0000256" key="3">
    <source>
        <dbReference type="ARBA" id="ARBA00022475"/>
    </source>
</evidence>
<feature type="chain" id="PRO_5004066399" evidence="8">
    <location>
        <begin position="30"/>
        <end position="311"/>
    </location>
</feature>
<feature type="transmembrane region" description="Helical" evidence="7">
    <location>
        <begin position="138"/>
        <end position="161"/>
    </location>
</feature>
<feature type="transmembrane region" description="Helical" evidence="7">
    <location>
        <begin position="276"/>
        <end position="299"/>
    </location>
</feature>